<dbReference type="STRING" id="1715691.TA5113_01926"/>
<accession>A0A0P1IQJ4</accession>
<organism evidence="2 3">
    <name type="scientific">Cognatishimia activa</name>
    <dbReference type="NCBI Taxonomy" id="1715691"/>
    <lineage>
        <taxon>Bacteria</taxon>
        <taxon>Pseudomonadati</taxon>
        <taxon>Pseudomonadota</taxon>
        <taxon>Alphaproteobacteria</taxon>
        <taxon>Rhodobacterales</taxon>
        <taxon>Paracoccaceae</taxon>
        <taxon>Cognatishimia</taxon>
    </lineage>
</organism>
<evidence type="ECO:0000313" key="2">
    <source>
        <dbReference type="EMBL" id="CUK25847.1"/>
    </source>
</evidence>
<protein>
    <submittedName>
        <fullName evidence="2">Putative NADH-flavin reductase</fullName>
    </submittedName>
</protein>
<dbReference type="GO" id="GO:0016646">
    <property type="term" value="F:oxidoreductase activity, acting on the CH-NH group of donors, NAD or NADP as acceptor"/>
    <property type="evidence" value="ECO:0007669"/>
    <property type="project" value="TreeGrafter"/>
</dbReference>
<dbReference type="Proteomes" id="UP000051184">
    <property type="component" value="Unassembled WGS sequence"/>
</dbReference>
<evidence type="ECO:0000313" key="3">
    <source>
        <dbReference type="Proteomes" id="UP000051184"/>
    </source>
</evidence>
<dbReference type="OrthoDB" id="7419852at2"/>
<reference evidence="3" key="1">
    <citation type="submission" date="2015-09" db="EMBL/GenBank/DDBJ databases">
        <authorList>
            <person name="Rodrigo-Torres Lidia"/>
            <person name="Arahal R.David."/>
        </authorList>
    </citation>
    <scope>NUCLEOTIDE SEQUENCE [LARGE SCALE GENOMIC DNA]</scope>
    <source>
        <strain evidence="3">CECT 5114</strain>
    </source>
</reference>
<dbReference type="RefSeq" id="WP_058314808.1">
    <property type="nucleotide sequence ID" value="NZ_CYTO01000019.1"/>
</dbReference>
<dbReference type="PANTHER" id="PTHR43355">
    <property type="entry name" value="FLAVIN REDUCTASE (NADPH)"/>
    <property type="match status" value="1"/>
</dbReference>
<dbReference type="Gene3D" id="3.40.50.720">
    <property type="entry name" value="NAD(P)-binding Rossmann-like Domain"/>
    <property type="match status" value="1"/>
</dbReference>
<dbReference type="PANTHER" id="PTHR43355:SF2">
    <property type="entry name" value="FLAVIN REDUCTASE (NADPH)"/>
    <property type="match status" value="1"/>
</dbReference>
<gene>
    <name evidence="2" type="ORF">TA5114_01651</name>
</gene>
<dbReference type="InterPro" id="IPR016040">
    <property type="entry name" value="NAD(P)-bd_dom"/>
</dbReference>
<dbReference type="InterPro" id="IPR051606">
    <property type="entry name" value="Polyketide_Oxido-like"/>
</dbReference>
<name>A0A0P1IQJ4_9RHOB</name>
<dbReference type="AlphaFoldDB" id="A0A0P1IQJ4"/>
<evidence type="ECO:0000259" key="1">
    <source>
        <dbReference type="Pfam" id="PF13460"/>
    </source>
</evidence>
<dbReference type="InterPro" id="IPR036291">
    <property type="entry name" value="NAD(P)-bd_dom_sf"/>
</dbReference>
<sequence length="213" mass="22447">MKIIVFGATGAMGSRVIKEAVSRGHEVTATVRNQESIAKLPADVTGVIVNAHDQVASAHAMKGHDVAISALRAPSGREGEVVGLTRTVLSSATQAGIRVIVVGGAARLKLSDSSPHTVLSDPDFLPEEIVPIARASLAQAELCQSTSDADWTYASPSAMLLPGQRTGIFRTGRDTLLMDEDGQSSISMEDFSVALVNEAETPRFQRASFTVGY</sequence>
<dbReference type="Pfam" id="PF13460">
    <property type="entry name" value="NAD_binding_10"/>
    <property type="match status" value="1"/>
</dbReference>
<keyword evidence="3" id="KW-1185">Reference proteome</keyword>
<feature type="domain" description="NAD(P)-binding" evidence="1">
    <location>
        <begin position="7"/>
        <end position="197"/>
    </location>
</feature>
<dbReference type="SUPFAM" id="SSF51735">
    <property type="entry name" value="NAD(P)-binding Rossmann-fold domains"/>
    <property type="match status" value="1"/>
</dbReference>
<dbReference type="EMBL" id="CYUE01000018">
    <property type="protein sequence ID" value="CUK25847.1"/>
    <property type="molecule type" value="Genomic_DNA"/>
</dbReference>
<proteinExistence type="predicted"/>